<gene>
    <name evidence="3" type="ORF">ZIOFF_071368</name>
</gene>
<dbReference type="PANTHER" id="PTHR10694">
    <property type="entry name" value="LYSINE-SPECIFIC DEMETHYLASE"/>
    <property type="match status" value="1"/>
</dbReference>
<sequence>MGNRGHKHRSNQGGTAMVIMNNITLVDAFLDTMSAEFQSRWWKRLLATDDSCKQVESVEGSYSNLQDGLSTYESVDGIYKCFRPEPTASSGFPKELSSEKVSTLGDQYMSSGWNLNNFPRLPGSVLLFESGDISGVLVPWLYDGMCFSSFCGIRWYFLDHSLSKSIAYMWHEATIELVSNKLTVELA</sequence>
<accession>A0A8J5C1D2</accession>
<evidence type="ECO:0000256" key="1">
    <source>
        <dbReference type="ARBA" id="ARBA00004123"/>
    </source>
</evidence>
<dbReference type="EMBL" id="JACMSC010000021">
    <property type="protein sequence ID" value="KAG6470303.1"/>
    <property type="molecule type" value="Genomic_DNA"/>
</dbReference>
<comment type="subcellular location">
    <subcellularLocation>
        <location evidence="1">Nucleus</location>
    </subcellularLocation>
</comment>
<dbReference type="Proteomes" id="UP000734854">
    <property type="component" value="Unassembled WGS sequence"/>
</dbReference>
<dbReference type="GO" id="GO:0034647">
    <property type="term" value="F:histone H3K4me/H3K4me2/H3K4me3 demethylase activity"/>
    <property type="evidence" value="ECO:0007669"/>
    <property type="project" value="TreeGrafter"/>
</dbReference>
<dbReference type="AlphaFoldDB" id="A0A8J5C1D2"/>
<dbReference type="GO" id="GO:0000785">
    <property type="term" value="C:chromatin"/>
    <property type="evidence" value="ECO:0007669"/>
    <property type="project" value="TreeGrafter"/>
</dbReference>
<name>A0A8J5C1D2_ZINOF</name>
<keyword evidence="4" id="KW-1185">Reference proteome</keyword>
<evidence type="ECO:0000313" key="4">
    <source>
        <dbReference type="Proteomes" id="UP000734854"/>
    </source>
</evidence>
<evidence type="ECO:0000256" key="2">
    <source>
        <dbReference type="ARBA" id="ARBA00023242"/>
    </source>
</evidence>
<organism evidence="3 4">
    <name type="scientific">Zingiber officinale</name>
    <name type="common">Ginger</name>
    <name type="synonym">Amomum zingiber</name>
    <dbReference type="NCBI Taxonomy" id="94328"/>
    <lineage>
        <taxon>Eukaryota</taxon>
        <taxon>Viridiplantae</taxon>
        <taxon>Streptophyta</taxon>
        <taxon>Embryophyta</taxon>
        <taxon>Tracheophyta</taxon>
        <taxon>Spermatophyta</taxon>
        <taxon>Magnoliopsida</taxon>
        <taxon>Liliopsida</taxon>
        <taxon>Zingiberales</taxon>
        <taxon>Zingiberaceae</taxon>
        <taxon>Zingiber</taxon>
    </lineage>
</organism>
<proteinExistence type="predicted"/>
<keyword evidence="2" id="KW-0539">Nucleus</keyword>
<evidence type="ECO:0000313" key="3">
    <source>
        <dbReference type="EMBL" id="KAG6470303.1"/>
    </source>
</evidence>
<dbReference type="Gene3D" id="2.60.120.650">
    <property type="entry name" value="Cupin"/>
    <property type="match status" value="1"/>
</dbReference>
<dbReference type="GO" id="GO:0010468">
    <property type="term" value="P:regulation of gene expression"/>
    <property type="evidence" value="ECO:0007669"/>
    <property type="project" value="TreeGrafter"/>
</dbReference>
<reference evidence="3 4" key="1">
    <citation type="submission" date="2020-08" db="EMBL/GenBank/DDBJ databases">
        <title>Plant Genome Project.</title>
        <authorList>
            <person name="Zhang R.-G."/>
        </authorList>
    </citation>
    <scope>NUCLEOTIDE SEQUENCE [LARGE SCALE GENOMIC DNA]</scope>
    <source>
        <tissue evidence="3">Rhizome</tissue>
    </source>
</reference>
<dbReference type="GO" id="GO:0005634">
    <property type="term" value="C:nucleus"/>
    <property type="evidence" value="ECO:0007669"/>
    <property type="project" value="UniProtKB-SubCell"/>
</dbReference>
<dbReference type="PANTHER" id="PTHR10694:SF113">
    <property type="entry name" value="PROTEIN JUMONJI"/>
    <property type="match status" value="1"/>
</dbReference>
<protein>
    <submittedName>
        <fullName evidence="3">Uncharacterized protein</fullName>
    </submittedName>
</protein>
<comment type="caution">
    <text evidence="3">The sequence shown here is derived from an EMBL/GenBank/DDBJ whole genome shotgun (WGS) entry which is preliminary data.</text>
</comment>